<protein>
    <recommendedName>
        <fullName evidence="4">Dickkopf N-terminal cysteine-rich domain-containing protein</fullName>
    </recommendedName>
</protein>
<proteinExistence type="predicted"/>
<organism evidence="2 3">
    <name type="scientific">Tilletia horrida</name>
    <dbReference type="NCBI Taxonomy" id="155126"/>
    <lineage>
        <taxon>Eukaryota</taxon>
        <taxon>Fungi</taxon>
        <taxon>Dikarya</taxon>
        <taxon>Basidiomycota</taxon>
        <taxon>Ustilaginomycotina</taxon>
        <taxon>Exobasidiomycetes</taxon>
        <taxon>Tilletiales</taxon>
        <taxon>Tilletiaceae</taxon>
        <taxon>Tilletia</taxon>
    </lineage>
</organism>
<dbReference type="EMBL" id="JAPDMZ010000264">
    <property type="protein sequence ID" value="KAK0544756.1"/>
    <property type="molecule type" value="Genomic_DNA"/>
</dbReference>
<dbReference type="Proteomes" id="UP001176517">
    <property type="component" value="Unassembled WGS sequence"/>
</dbReference>
<evidence type="ECO:0000256" key="1">
    <source>
        <dbReference type="SAM" id="SignalP"/>
    </source>
</evidence>
<feature type="chain" id="PRO_5043022010" description="Dickkopf N-terminal cysteine-rich domain-containing protein" evidence="1">
    <location>
        <begin position="27"/>
        <end position="425"/>
    </location>
</feature>
<sequence>MLVSSTVKAWAFRFSLATALVQVVSSAVASQLNVDLPADSLIRRAGTVPPNQDCNSNSDCISGDCNTRADLLCYRLHPDGSAVEDCFGDYYPGSINYCEGYRLGHKCANQGECHDGHCSAKGYCVASYIGQACKNDLGCSGAQLCKNGKCFLPANNSIDPLQDCKRGYSCKSGRCVTSVYNMIPGYGADPRLTLPACDYFQPGQKGCKTMDDCGGYLCSNGTCILGNDGDRCIANFQCKNVCNLNGVCETPNFSKPPIGGSEIGQPCKNNTQCISNVCYNPTYAPGVTRPDFRNPGKNYTFDDGNCQGQLFGAKCFTTADCEQGACTNGTCQGTPLNSTCTADKFCASSTCVIPKGQTKGKCAVSKAYAGCSTGATCYSGGCDSKYSCPATFCPFPHCAAVDQGGKCRFDGDCFPFLSCQRGVCK</sequence>
<keyword evidence="1" id="KW-0732">Signal</keyword>
<name>A0AAN6GJV0_9BASI</name>
<evidence type="ECO:0000313" key="3">
    <source>
        <dbReference type="Proteomes" id="UP001176517"/>
    </source>
</evidence>
<accession>A0AAN6GJV0</accession>
<comment type="caution">
    <text evidence="2">The sequence shown here is derived from an EMBL/GenBank/DDBJ whole genome shotgun (WGS) entry which is preliminary data.</text>
</comment>
<keyword evidence="3" id="KW-1185">Reference proteome</keyword>
<dbReference type="AlphaFoldDB" id="A0AAN6GJV0"/>
<gene>
    <name evidence="2" type="ORF">OC846_005942</name>
</gene>
<reference evidence="2" key="1">
    <citation type="journal article" date="2023" name="PhytoFront">
        <title>Draft Genome Resources of Seven Strains of Tilletia horrida, Causal Agent of Kernel Smut of Rice.</title>
        <authorList>
            <person name="Khanal S."/>
            <person name="Antony Babu S."/>
            <person name="Zhou X.G."/>
        </authorList>
    </citation>
    <scope>NUCLEOTIDE SEQUENCE</scope>
    <source>
        <strain evidence="2">TX6</strain>
    </source>
</reference>
<feature type="signal peptide" evidence="1">
    <location>
        <begin position="1"/>
        <end position="26"/>
    </location>
</feature>
<evidence type="ECO:0000313" key="2">
    <source>
        <dbReference type="EMBL" id="KAK0544756.1"/>
    </source>
</evidence>
<evidence type="ECO:0008006" key="4">
    <source>
        <dbReference type="Google" id="ProtNLM"/>
    </source>
</evidence>